<evidence type="ECO:0000313" key="1">
    <source>
        <dbReference type="EMBL" id="MFC6952608.1"/>
    </source>
</evidence>
<evidence type="ECO:0000313" key="2">
    <source>
        <dbReference type="Proteomes" id="UP001596395"/>
    </source>
</evidence>
<dbReference type="PROSITE" id="PS51318">
    <property type="entry name" value="TAT"/>
    <property type="match status" value="1"/>
</dbReference>
<dbReference type="InterPro" id="IPR006311">
    <property type="entry name" value="TAT_signal"/>
</dbReference>
<dbReference type="Proteomes" id="UP001596395">
    <property type="component" value="Unassembled WGS sequence"/>
</dbReference>
<name>A0ABD5VG12_9EURY</name>
<dbReference type="AlphaFoldDB" id="A0ABD5VG12"/>
<dbReference type="Pfam" id="PF08309">
    <property type="entry name" value="LVIVD"/>
    <property type="match status" value="2"/>
</dbReference>
<dbReference type="RefSeq" id="WP_336349572.1">
    <property type="nucleotide sequence ID" value="NZ_JAZAQL010000001.1"/>
</dbReference>
<comment type="caution">
    <text evidence="1">The sequence shown here is derived from an EMBL/GenBank/DDBJ whole genome shotgun (WGS) entry which is preliminary data.</text>
</comment>
<dbReference type="InterPro" id="IPR013211">
    <property type="entry name" value="LVIVD"/>
</dbReference>
<organism evidence="1 2">
    <name type="scientific">Halorubellus litoreus</name>
    <dbReference type="NCBI Taxonomy" id="755308"/>
    <lineage>
        <taxon>Archaea</taxon>
        <taxon>Methanobacteriati</taxon>
        <taxon>Methanobacteriota</taxon>
        <taxon>Stenosarchaea group</taxon>
        <taxon>Halobacteria</taxon>
        <taxon>Halobacteriales</taxon>
        <taxon>Halorubellaceae</taxon>
        <taxon>Halorubellus</taxon>
    </lineage>
</organism>
<sequence length="478" mass="50722">MRERATGPRPTRRRVLATVAGLGVVCGFAAASGTVRASATDDASTAAGVDPEASTGASVAPEAFPTVDPAGRLALPGVTEAVVDDDGETVYCALGNGFAVVDASNPFDPTVAFVERDLEAGADDGKRPMTAVRDVKVSGDRLLVAGPTAQPRFLSQSLKGFFLYDVSDPASPERVAFHETAFGPHNSFVDGDHVYLAGSGEFGEPVVVYDVRDDDPEEVARWNPADADSAWATVPGLFRNCHDVYVQDGVLYAAYWDAGTWVVDVADPTAPTALAHLGGHDPAYLAGIDGLAAEFEERPGNSHYVQPNANGSAAFVGKEALDVPRTLKDGGPGGVECWDLRALDVDGATPSVRSVLRPPDPRGNRTQSGWTAHNLGVDGDRLYTSWHGGGVRVYDVAALAEPLLLGEWRAPERTWFWTAKPLESGFVATSYLDPRYSLGAQRRGEGAVLYVFPEPSAADAVPAPTMQRREFPDPEDDE</sequence>
<dbReference type="EMBL" id="JBHSXN010000001">
    <property type="protein sequence ID" value="MFC6952608.1"/>
    <property type="molecule type" value="Genomic_DNA"/>
</dbReference>
<proteinExistence type="predicted"/>
<dbReference type="SUPFAM" id="SSF75011">
    <property type="entry name" value="3-carboxy-cis,cis-mucoante lactonizing enzyme"/>
    <property type="match status" value="1"/>
</dbReference>
<accession>A0ABD5VG12</accession>
<gene>
    <name evidence="1" type="ORF">ACFQGB_07000</name>
</gene>
<keyword evidence="2" id="KW-1185">Reference proteome</keyword>
<reference evidence="1 2" key="1">
    <citation type="journal article" date="2019" name="Int. J. Syst. Evol. Microbiol.">
        <title>The Global Catalogue of Microorganisms (GCM) 10K type strain sequencing project: providing services to taxonomists for standard genome sequencing and annotation.</title>
        <authorList>
            <consortium name="The Broad Institute Genomics Platform"/>
            <consortium name="The Broad Institute Genome Sequencing Center for Infectious Disease"/>
            <person name="Wu L."/>
            <person name="Ma J."/>
        </authorList>
    </citation>
    <scope>NUCLEOTIDE SEQUENCE [LARGE SCALE GENOMIC DNA]</scope>
    <source>
        <strain evidence="1 2">GX26</strain>
    </source>
</reference>
<protein>
    <submittedName>
        <fullName evidence="1">LVIVD repeat-containing protein</fullName>
    </submittedName>
</protein>